<dbReference type="Proteomes" id="UP000295438">
    <property type="component" value="Unassembled WGS sequence"/>
</dbReference>
<gene>
    <name evidence="1" type="ORF">E1898_17385</name>
</gene>
<keyword evidence="2" id="KW-1185">Reference proteome</keyword>
<dbReference type="RefSeq" id="WP_133391833.1">
    <property type="nucleotide sequence ID" value="NZ_SMUW01000037.1"/>
</dbReference>
<proteinExistence type="predicted"/>
<protein>
    <recommendedName>
        <fullName evidence="3">Lipoprotein</fullName>
    </recommendedName>
</protein>
<dbReference type="AlphaFoldDB" id="A0A4R5URN7"/>
<dbReference type="EMBL" id="SMUW01000037">
    <property type="protein sequence ID" value="TDK41750.1"/>
    <property type="molecule type" value="Genomic_DNA"/>
</dbReference>
<name>A0A4R5URN7_9BACT</name>
<dbReference type="PROSITE" id="PS51257">
    <property type="entry name" value="PROKAR_LIPOPROTEIN"/>
    <property type="match status" value="1"/>
</dbReference>
<sequence>MRKLNTALFIAYLFYSCSNEVKTVSDSLVNKDPESYSIKEESKTIPLNSKKEVFSKSLIGKNTLDIEQIGWFNCKGSVIDSPDSSINYAVSQFAKSQNECMNGKGKVVLKKLLYRKNGRAIFEVIDEINIDIKFPEKYFSWTTCMVGGAISSKIFLIEFKDQRQEKLTEIYNLWRIDMKVGKFVKEGDIKSVTCINPDYSEGL</sequence>
<reference evidence="1 2" key="1">
    <citation type="submission" date="2019-03" db="EMBL/GenBank/DDBJ databases">
        <title>Algoriphagus aquimaris sp. nov., isolated form marine sediment in Pohang, Korea.</title>
        <authorList>
            <person name="Kim J."/>
            <person name="Yoon S.-H."/>
            <person name="Lee S.-S."/>
        </authorList>
    </citation>
    <scope>NUCLEOTIDE SEQUENCE [LARGE SCALE GENOMIC DNA]</scope>
    <source>
        <strain evidence="1 2">F21</strain>
    </source>
</reference>
<comment type="caution">
    <text evidence="1">The sequence shown here is derived from an EMBL/GenBank/DDBJ whole genome shotgun (WGS) entry which is preliminary data.</text>
</comment>
<evidence type="ECO:0000313" key="2">
    <source>
        <dbReference type="Proteomes" id="UP000295438"/>
    </source>
</evidence>
<evidence type="ECO:0008006" key="3">
    <source>
        <dbReference type="Google" id="ProtNLM"/>
    </source>
</evidence>
<accession>A0A4R5URN7</accession>
<organism evidence="1 2">
    <name type="scientific">Algoriphagus formosus</name>
    <dbReference type="NCBI Taxonomy" id="2007308"/>
    <lineage>
        <taxon>Bacteria</taxon>
        <taxon>Pseudomonadati</taxon>
        <taxon>Bacteroidota</taxon>
        <taxon>Cytophagia</taxon>
        <taxon>Cytophagales</taxon>
        <taxon>Cyclobacteriaceae</taxon>
        <taxon>Algoriphagus</taxon>
    </lineage>
</organism>
<evidence type="ECO:0000313" key="1">
    <source>
        <dbReference type="EMBL" id="TDK41750.1"/>
    </source>
</evidence>